<dbReference type="RefSeq" id="WP_128944252.1">
    <property type="nucleotide sequence ID" value="NZ_LBJM01000020.1"/>
</dbReference>
<comment type="caution">
    <text evidence="2">The sequence shown here is derived from an EMBL/GenBank/DDBJ whole genome shotgun (WGS) entry which is preliminary data.</text>
</comment>
<feature type="region of interest" description="Disordered" evidence="1">
    <location>
        <begin position="1"/>
        <end position="49"/>
    </location>
</feature>
<accession>A0A4Q0SPL1</accession>
<protein>
    <submittedName>
        <fullName evidence="2">Uncharacterized protein</fullName>
    </submittedName>
</protein>
<proteinExistence type="predicted"/>
<evidence type="ECO:0000313" key="3">
    <source>
        <dbReference type="Proteomes" id="UP000290565"/>
    </source>
</evidence>
<reference evidence="2 3" key="1">
    <citation type="submission" date="2015-04" db="EMBL/GenBank/DDBJ databases">
        <title>Comparative genomics of rhizobia nodulating Arachis hypogaea in China.</title>
        <authorList>
            <person name="Li Y."/>
        </authorList>
    </citation>
    <scope>NUCLEOTIDE SEQUENCE [LARGE SCALE GENOMIC DNA]</scope>
    <source>
        <strain evidence="2 3">CCBAU 51787</strain>
    </source>
</reference>
<dbReference type="Proteomes" id="UP000290565">
    <property type="component" value="Unassembled WGS sequence"/>
</dbReference>
<evidence type="ECO:0000256" key="1">
    <source>
        <dbReference type="SAM" id="MobiDB-lite"/>
    </source>
</evidence>
<dbReference type="EMBL" id="LBJM01000020">
    <property type="protein sequence ID" value="RXH41322.1"/>
    <property type="molecule type" value="Genomic_DNA"/>
</dbReference>
<sequence length="84" mass="9152">MDMREASAMTEASGLVGDPDGVEQVSGVRPGASAEAERRRRPLQSPSSDAAMRWAGRLREVTVKAPLQSLFVAFLLGVWVARRR</sequence>
<evidence type="ECO:0000313" key="2">
    <source>
        <dbReference type="EMBL" id="RXH41322.1"/>
    </source>
</evidence>
<dbReference type="AlphaFoldDB" id="A0A4Q0SPL1"/>
<name>A0A4Q0SPL1_9BRAD</name>
<organism evidence="2 3">
    <name type="scientific">Bradyrhizobium zhanjiangense</name>
    <dbReference type="NCBI Taxonomy" id="1325107"/>
    <lineage>
        <taxon>Bacteria</taxon>
        <taxon>Pseudomonadati</taxon>
        <taxon>Pseudomonadota</taxon>
        <taxon>Alphaproteobacteria</taxon>
        <taxon>Hyphomicrobiales</taxon>
        <taxon>Nitrobacteraceae</taxon>
        <taxon>Bradyrhizobium</taxon>
    </lineage>
</organism>
<gene>
    <name evidence="2" type="ORF">XH94_09065</name>
</gene>